<dbReference type="EMBL" id="CP011390">
    <property type="protein sequence ID" value="ANE50603.1"/>
    <property type="molecule type" value="Genomic_DNA"/>
</dbReference>
<dbReference type="KEGG" id="fla:SY85_08900"/>
<name>A0A172TUZ7_9BACT</name>
<organism evidence="2 3">
    <name type="scientific">Flavisolibacter tropicus</name>
    <dbReference type="NCBI Taxonomy" id="1492898"/>
    <lineage>
        <taxon>Bacteria</taxon>
        <taxon>Pseudomonadati</taxon>
        <taxon>Bacteroidota</taxon>
        <taxon>Chitinophagia</taxon>
        <taxon>Chitinophagales</taxon>
        <taxon>Chitinophagaceae</taxon>
        <taxon>Flavisolibacter</taxon>
    </lineage>
</organism>
<dbReference type="OrthoDB" id="678023at2"/>
<protein>
    <recommendedName>
        <fullName evidence="4">Stationary phase survival protein SurE</fullName>
    </recommendedName>
</protein>
<evidence type="ECO:0008006" key="4">
    <source>
        <dbReference type="Google" id="ProtNLM"/>
    </source>
</evidence>
<keyword evidence="1" id="KW-1133">Transmembrane helix</keyword>
<accession>A0A172TUZ7</accession>
<reference evidence="2 3" key="2">
    <citation type="journal article" date="2016" name="Int. J. Syst. Evol. Microbiol.">
        <title>Flavisolibacter tropicus sp. nov., isolated from tropical soil.</title>
        <authorList>
            <person name="Lee J.J."/>
            <person name="Kang M.S."/>
            <person name="Kim G.S."/>
            <person name="Lee C.S."/>
            <person name="Lim S."/>
            <person name="Lee J."/>
            <person name="Roh S.H."/>
            <person name="Kang H."/>
            <person name="Ha J.M."/>
            <person name="Bae S."/>
            <person name="Jung H.Y."/>
            <person name="Kim M.K."/>
        </authorList>
    </citation>
    <scope>NUCLEOTIDE SEQUENCE [LARGE SCALE GENOMIC DNA]</scope>
    <source>
        <strain evidence="2 3">LCS9</strain>
    </source>
</reference>
<proteinExistence type="predicted"/>
<evidence type="ECO:0000313" key="3">
    <source>
        <dbReference type="Proteomes" id="UP000077177"/>
    </source>
</evidence>
<dbReference type="STRING" id="1492898.SY85_08900"/>
<keyword evidence="1" id="KW-0812">Transmembrane</keyword>
<feature type="transmembrane region" description="Helical" evidence="1">
    <location>
        <begin position="55"/>
        <end position="74"/>
    </location>
</feature>
<dbReference type="RefSeq" id="WP_066403708.1">
    <property type="nucleotide sequence ID" value="NZ_CP011390.1"/>
</dbReference>
<reference evidence="3" key="1">
    <citation type="submission" date="2015-01" db="EMBL/GenBank/DDBJ databases">
        <title>Flavisolibacter sp./LCS9/ whole genome sequencing.</title>
        <authorList>
            <person name="Kim M.K."/>
            <person name="Srinivasan S."/>
            <person name="Lee J.-J."/>
        </authorList>
    </citation>
    <scope>NUCLEOTIDE SEQUENCE [LARGE SCALE GENOMIC DNA]</scope>
    <source>
        <strain evidence="3">LCS9</strain>
    </source>
</reference>
<keyword evidence="1" id="KW-0472">Membrane</keyword>
<dbReference type="Proteomes" id="UP000077177">
    <property type="component" value="Chromosome"/>
</dbReference>
<feature type="transmembrane region" description="Helical" evidence="1">
    <location>
        <begin position="14"/>
        <end position="35"/>
    </location>
</feature>
<evidence type="ECO:0000313" key="2">
    <source>
        <dbReference type="EMBL" id="ANE50603.1"/>
    </source>
</evidence>
<gene>
    <name evidence="2" type="ORF">SY85_08900</name>
</gene>
<sequence length="104" mass="11858">MKKTGTFFLAKDKLPLGIILALLVPFAVFLFIYFLRFSYYDFTEFLGVVKTESRLLTFLAAWCLVANIGLFTIYINSGKYQTAKGVFGITVFYGIVFLLLKMIL</sequence>
<dbReference type="AlphaFoldDB" id="A0A172TUZ7"/>
<keyword evidence="3" id="KW-1185">Reference proteome</keyword>
<feature type="transmembrane region" description="Helical" evidence="1">
    <location>
        <begin position="86"/>
        <end position="103"/>
    </location>
</feature>
<evidence type="ECO:0000256" key="1">
    <source>
        <dbReference type="SAM" id="Phobius"/>
    </source>
</evidence>